<evidence type="ECO:0000313" key="2">
    <source>
        <dbReference type="Proteomes" id="UP000324222"/>
    </source>
</evidence>
<dbReference type="Proteomes" id="UP000324222">
    <property type="component" value="Unassembled WGS sequence"/>
</dbReference>
<gene>
    <name evidence="1" type="ORF">E2C01_003551</name>
</gene>
<reference evidence="1 2" key="1">
    <citation type="submission" date="2019-05" db="EMBL/GenBank/DDBJ databases">
        <title>Another draft genome of Portunus trituberculatus and its Hox gene families provides insights of decapod evolution.</title>
        <authorList>
            <person name="Jeong J.-H."/>
            <person name="Song I."/>
            <person name="Kim S."/>
            <person name="Choi T."/>
            <person name="Kim D."/>
            <person name="Ryu S."/>
            <person name="Kim W."/>
        </authorList>
    </citation>
    <scope>NUCLEOTIDE SEQUENCE [LARGE SCALE GENOMIC DNA]</scope>
    <source>
        <tissue evidence="1">Muscle</tissue>
    </source>
</reference>
<proteinExistence type="predicted"/>
<protein>
    <submittedName>
        <fullName evidence="1">Uncharacterized protein</fullName>
    </submittedName>
</protein>
<dbReference type="AlphaFoldDB" id="A0A5B7CP40"/>
<organism evidence="1 2">
    <name type="scientific">Portunus trituberculatus</name>
    <name type="common">Swimming crab</name>
    <name type="synonym">Neptunus trituberculatus</name>
    <dbReference type="NCBI Taxonomy" id="210409"/>
    <lineage>
        <taxon>Eukaryota</taxon>
        <taxon>Metazoa</taxon>
        <taxon>Ecdysozoa</taxon>
        <taxon>Arthropoda</taxon>
        <taxon>Crustacea</taxon>
        <taxon>Multicrustacea</taxon>
        <taxon>Malacostraca</taxon>
        <taxon>Eumalacostraca</taxon>
        <taxon>Eucarida</taxon>
        <taxon>Decapoda</taxon>
        <taxon>Pleocyemata</taxon>
        <taxon>Brachyura</taxon>
        <taxon>Eubrachyura</taxon>
        <taxon>Portunoidea</taxon>
        <taxon>Portunidae</taxon>
        <taxon>Portuninae</taxon>
        <taxon>Portunus</taxon>
    </lineage>
</organism>
<dbReference type="EMBL" id="VSRR010000136">
    <property type="protein sequence ID" value="MPC10908.1"/>
    <property type="molecule type" value="Genomic_DNA"/>
</dbReference>
<keyword evidence="2" id="KW-1185">Reference proteome</keyword>
<comment type="caution">
    <text evidence="1">The sequence shown here is derived from an EMBL/GenBank/DDBJ whole genome shotgun (WGS) entry which is preliminary data.</text>
</comment>
<evidence type="ECO:0000313" key="1">
    <source>
        <dbReference type="EMBL" id="MPC10908.1"/>
    </source>
</evidence>
<sequence length="80" mass="9244">MEGPPDASPSYTVMRSQIKEFIFRLNRYFLQEKANRATLLPLTQARNHSIYYSVFLLVQANILSLPPKHFGDKETDTKKA</sequence>
<name>A0A5B7CP40_PORTR</name>
<accession>A0A5B7CP40</accession>